<evidence type="ECO:0000313" key="4">
    <source>
        <dbReference type="Proteomes" id="UP000186341"/>
    </source>
</evidence>
<accession>A0A1U7NG73</accession>
<evidence type="ECO:0000256" key="2">
    <source>
        <dbReference type="SAM" id="Phobius"/>
    </source>
</evidence>
<comment type="caution">
    <text evidence="3">The sequence shown here is derived from an EMBL/GenBank/DDBJ whole genome shotgun (WGS) entry which is preliminary data.</text>
</comment>
<feature type="transmembrane region" description="Helical" evidence="2">
    <location>
        <begin position="20"/>
        <end position="37"/>
    </location>
</feature>
<dbReference type="RefSeq" id="WP_075819257.1">
    <property type="nucleotide sequence ID" value="NZ_CAPNHH010000014.1"/>
</dbReference>
<dbReference type="Proteomes" id="UP000186341">
    <property type="component" value="Unassembled WGS sequence"/>
</dbReference>
<feature type="compositionally biased region" description="Acidic residues" evidence="1">
    <location>
        <begin position="417"/>
        <end position="428"/>
    </location>
</feature>
<keyword evidence="2" id="KW-1133">Transmembrane helix</keyword>
<evidence type="ECO:0008006" key="5">
    <source>
        <dbReference type="Google" id="ProtNLM"/>
    </source>
</evidence>
<keyword evidence="2" id="KW-0472">Membrane</keyword>
<evidence type="ECO:0000313" key="3">
    <source>
        <dbReference type="EMBL" id="OLU39889.1"/>
    </source>
</evidence>
<sequence length="444" mass="49672">MKDLLKFLRIGLAKISENLAGLLIFVLSCGLILSIIWPDFSFSQTENRTLAKFPAMQAEDLWDGDFGEEAESYAQDQFPGRDLFFHLNYIFRKAAGQSKINEVYLGHRQLFSAPDNLSSEILDSNITAFNNMAASTGIQTSVLIAPDAASIQKENLPYQATFIDQVNEINRISGSMTSASLISINDQLLSNKDQPLYYKTDHHWTSDTAGMAAMTFCEQVHPDFGMNMDQFDSFTISRSFIGTLASASGSCFLKDEIKIRPWSNQKENPYVVKWADGSKSTSIYQVDKLNQKDQYQVFLGANQSIVTIDTMADNDRNLLLIKDSYANSMIQFLLPYYRSITIVDPRYCMDELSKLINRNGINEILAVYSCETLMSDSSLSTMAAEFESEPVEEAPEVQNSEESVQVNESESAFENGIDQEQENSDESTENPTAKAADLTDAQSE</sequence>
<gene>
    <name evidence="3" type="ORF">BO222_05900</name>
</gene>
<dbReference type="GeneID" id="82202737"/>
<dbReference type="EMBL" id="MPJW01000122">
    <property type="protein sequence ID" value="OLU39889.1"/>
    <property type="molecule type" value="Genomic_DNA"/>
</dbReference>
<dbReference type="Pfam" id="PF14286">
    <property type="entry name" value="DHHW"/>
    <property type="match status" value="1"/>
</dbReference>
<dbReference type="InterPro" id="IPR025945">
    <property type="entry name" value="DHHW"/>
</dbReference>
<keyword evidence="4" id="KW-1185">Reference proteome</keyword>
<organism evidence="3 4">
    <name type="scientific">Ileibacterium valens</name>
    <dbReference type="NCBI Taxonomy" id="1862668"/>
    <lineage>
        <taxon>Bacteria</taxon>
        <taxon>Bacillati</taxon>
        <taxon>Bacillota</taxon>
        <taxon>Erysipelotrichia</taxon>
        <taxon>Erysipelotrichales</taxon>
        <taxon>Erysipelotrichaceae</taxon>
        <taxon>Ileibacterium</taxon>
    </lineage>
</organism>
<dbReference type="OrthoDB" id="175771at2"/>
<name>A0A1U7NG73_9FIRM</name>
<reference evidence="3 4" key="1">
    <citation type="submission" date="2016-11" db="EMBL/GenBank/DDBJ databases">
        <title>Description of two novel members of the family Erysipelotrichaceae: Ileibacterium lipovorans gen. nov., sp. nov. and Dubosiella newyorkensis, gen. nov., sp. nov.</title>
        <authorList>
            <person name="Cox L.M."/>
            <person name="Sohn J."/>
            <person name="Tyrrell K.L."/>
            <person name="Citron D.M."/>
            <person name="Lawson P.A."/>
            <person name="Patel N.B."/>
            <person name="Iizumi T."/>
            <person name="Perez-Perez G.I."/>
            <person name="Goldstein E.J."/>
            <person name="Blaser M.J."/>
        </authorList>
    </citation>
    <scope>NUCLEOTIDE SEQUENCE [LARGE SCALE GENOMIC DNA]</scope>
    <source>
        <strain evidence="3 4">NYU-BL-A3</strain>
    </source>
</reference>
<proteinExistence type="predicted"/>
<dbReference type="PROSITE" id="PS51257">
    <property type="entry name" value="PROKAR_LIPOPROTEIN"/>
    <property type="match status" value="1"/>
</dbReference>
<feature type="region of interest" description="Disordered" evidence="1">
    <location>
        <begin position="388"/>
        <end position="444"/>
    </location>
</feature>
<dbReference type="AlphaFoldDB" id="A0A1U7NG73"/>
<protein>
    <recommendedName>
        <fullName evidence="5">AlgX/AlgJ SGNH hydrolase-like domain-containing protein</fullName>
    </recommendedName>
</protein>
<evidence type="ECO:0000256" key="1">
    <source>
        <dbReference type="SAM" id="MobiDB-lite"/>
    </source>
</evidence>
<keyword evidence="2" id="KW-0812">Transmembrane</keyword>
<feature type="compositionally biased region" description="Low complexity" evidence="1">
    <location>
        <begin position="396"/>
        <end position="410"/>
    </location>
</feature>